<dbReference type="FunFam" id="3.90.226.10:FF:000074">
    <property type="entry name" value="Enoyl-CoA hydratase (AFU_orthologue AFUA_2G10650)"/>
    <property type="match status" value="1"/>
</dbReference>
<dbReference type="CDD" id="cd06558">
    <property type="entry name" value="crotonase-like"/>
    <property type="match status" value="1"/>
</dbReference>
<evidence type="ECO:0000256" key="2">
    <source>
        <dbReference type="ARBA" id="ARBA00004924"/>
    </source>
</evidence>
<evidence type="ECO:0008006" key="10">
    <source>
        <dbReference type="Google" id="ProtNLM"/>
    </source>
</evidence>
<protein>
    <recommendedName>
        <fullName evidence="10">Enoyl-CoA hydratase</fullName>
    </recommendedName>
</protein>
<keyword evidence="9" id="KW-1185">Reference proteome</keyword>
<dbReference type="Proteomes" id="UP000664132">
    <property type="component" value="Unassembled WGS sequence"/>
</dbReference>
<evidence type="ECO:0000256" key="4">
    <source>
        <dbReference type="ARBA" id="ARBA00023140"/>
    </source>
</evidence>
<evidence type="ECO:0000256" key="3">
    <source>
        <dbReference type="ARBA" id="ARBA00005254"/>
    </source>
</evidence>
<comment type="pathway">
    <text evidence="2">Siderophore biosynthesis.</text>
</comment>
<comment type="subcellular location">
    <subcellularLocation>
        <location evidence="1">Peroxisome</location>
    </subcellularLocation>
</comment>
<keyword evidence="6" id="KW-0456">Lyase</keyword>
<comment type="caution">
    <text evidence="8">The sequence shown here is derived from an EMBL/GenBank/DDBJ whole genome shotgun (WGS) entry which is preliminary data.</text>
</comment>
<dbReference type="PANTHER" id="PTHR11941">
    <property type="entry name" value="ENOYL-COA HYDRATASE-RELATED"/>
    <property type="match status" value="1"/>
</dbReference>
<dbReference type="GO" id="GO:0005777">
    <property type="term" value="C:peroxisome"/>
    <property type="evidence" value="ECO:0007669"/>
    <property type="project" value="UniProtKB-SubCell"/>
</dbReference>
<name>A0A8H7W847_9HELO</name>
<organism evidence="8 9">
    <name type="scientific">Cadophora malorum</name>
    <dbReference type="NCBI Taxonomy" id="108018"/>
    <lineage>
        <taxon>Eukaryota</taxon>
        <taxon>Fungi</taxon>
        <taxon>Dikarya</taxon>
        <taxon>Ascomycota</taxon>
        <taxon>Pezizomycotina</taxon>
        <taxon>Leotiomycetes</taxon>
        <taxon>Helotiales</taxon>
        <taxon>Ploettnerulaceae</taxon>
        <taxon>Cadophora</taxon>
    </lineage>
</organism>
<dbReference type="InterPro" id="IPR001753">
    <property type="entry name" value="Enoyl-CoA_hydra/iso"/>
</dbReference>
<dbReference type="Pfam" id="PF00378">
    <property type="entry name" value="ECH_1"/>
    <property type="match status" value="1"/>
</dbReference>
<dbReference type="PANTHER" id="PTHR11941:SF158">
    <property type="entry name" value="ENOYL-COA HYDRATASE (AFU_ORTHOLOGUE AFUA_2G10650)"/>
    <property type="match status" value="1"/>
</dbReference>
<evidence type="ECO:0000256" key="6">
    <source>
        <dbReference type="ARBA" id="ARBA00023239"/>
    </source>
</evidence>
<feature type="non-terminal residue" evidence="8">
    <location>
        <position position="219"/>
    </location>
</feature>
<evidence type="ECO:0000313" key="9">
    <source>
        <dbReference type="Proteomes" id="UP000664132"/>
    </source>
</evidence>
<evidence type="ECO:0000256" key="1">
    <source>
        <dbReference type="ARBA" id="ARBA00004275"/>
    </source>
</evidence>
<gene>
    <name evidence="8" type="ORF">IFR04_012452</name>
</gene>
<dbReference type="OrthoDB" id="2139957at2759"/>
<evidence type="ECO:0000313" key="8">
    <source>
        <dbReference type="EMBL" id="KAG4414389.1"/>
    </source>
</evidence>
<accession>A0A8H7W847</accession>
<evidence type="ECO:0000256" key="7">
    <source>
        <dbReference type="SAM" id="MobiDB-lite"/>
    </source>
</evidence>
<sequence>MATPNFASPPPPANENILVSFPKPSILLVTLNRPNDLNCINAPMHYYLHSLFAWFDNEPSLLCGIMTGTGRAFCAGADLKEWNKSNENGPSRAAPPSGFGGLSRRTGKKPVICAVNGICFGGGCEMIINADIVLADSKAVFGLPEVKIGVVALAGALTRVVRTVGKQRAMEMALTGRPLPAQEAREWGLVNKVVEGGVVEEAIKMAEVICANSPDSVIV</sequence>
<dbReference type="AlphaFoldDB" id="A0A8H7W847"/>
<dbReference type="EMBL" id="JAFJYH010000266">
    <property type="protein sequence ID" value="KAG4414389.1"/>
    <property type="molecule type" value="Genomic_DNA"/>
</dbReference>
<keyword evidence="5" id="KW-0413">Isomerase</keyword>
<comment type="similarity">
    <text evidence="3">Belongs to the enoyl-CoA hydratase/isomerase family.</text>
</comment>
<dbReference type="GO" id="GO:0016829">
    <property type="term" value="F:lyase activity"/>
    <property type="evidence" value="ECO:0007669"/>
    <property type="project" value="UniProtKB-KW"/>
</dbReference>
<dbReference type="GO" id="GO:0016853">
    <property type="term" value="F:isomerase activity"/>
    <property type="evidence" value="ECO:0007669"/>
    <property type="project" value="UniProtKB-KW"/>
</dbReference>
<dbReference type="GO" id="GO:0006635">
    <property type="term" value="P:fatty acid beta-oxidation"/>
    <property type="evidence" value="ECO:0007669"/>
    <property type="project" value="TreeGrafter"/>
</dbReference>
<feature type="region of interest" description="Disordered" evidence="7">
    <location>
        <begin position="85"/>
        <end position="104"/>
    </location>
</feature>
<reference evidence="8" key="1">
    <citation type="submission" date="2021-02" db="EMBL/GenBank/DDBJ databases">
        <title>Genome sequence Cadophora malorum strain M34.</title>
        <authorList>
            <person name="Stefanovic E."/>
            <person name="Vu D."/>
            <person name="Scully C."/>
            <person name="Dijksterhuis J."/>
            <person name="Roader J."/>
            <person name="Houbraken J."/>
        </authorList>
    </citation>
    <scope>NUCLEOTIDE SEQUENCE</scope>
    <source>
        <strain evidence="8">M34</strain>
    </source>
</reference>
<proteinExistence type="inferred from homology"/>
<dbReference type="Gene3D" id="3.90.226.10">
    <property type="entry name" value="2-enoyl-CoA Hydratase, Chain A, domain 1"/>
    <property type="match status" value="1"/>
</dbReference>
<keyword evidence="4" id="KW-0576">Peroxisome</keyword>
<dbReference type="InterPro" id="IPR029045">
    <property type="entry name" value="ClpP/crotonase-like_dom_sf"/>
</dbReference>
<evidence type="ECO:0000256" key="5">
    <source>
        <dbReference type="ARBA" id="ARBA00023235"/>
    </source>
</evidence>
<dbReference type="SUPFAM" id="SSF52096">
    <property type="entry name" value="ClpP/crotonase"/>
    <property type="match status" value="1"/>
</dbReference>
<dbReference type="GO" id="GO:0005739">
    <property type="term" value="C:mitochondrion"/>
    <property type="evidence" value="ECO:0007669"/>
    <property type="project" value="TreeGrafter"/>
</dbReference>